<evidence type="ECO:0000256" key="1">
    <source>
        <dbReference type="SAM" id="SignalP"/>
    </source>
</evidence>
<dbReference type="Gene3D" id="2.130.10.10">
    <property type="entry name" value="YVTN repeat-like/Quinoprotein amine dehydrogenase"/>
    <property type="match status" value="1"/>
</dbReference>
<gene>
    <name evidence="2" type="ORF">DVJ83_14965</name>
</gene>
<dbReference type="PANTHER" id="PTHR43739">
    <property type="entry name" value="XYLOGLUCANASE (EUROFUNG)"/>
    <property type="match status" value="1"/>
</dbReference>
<dbReference type="PANTHER" id="PTHR43739:SF5">
    <property type="entry name" value="EXO-ALPHA-SIALIDASE"/>
    <property type="match status" value="1"/>
</dbReference>
<dbReference type="InterPro" id="IPR052025">
    <property type="entry name" value="Xyloglucanase_GH74"/>
</dbReference>
<keyword evidence="2" id="KW-0614">Plasmid</keyword>
<dbReference type="Proteomes" id="UP000253744">
    <property type="component" value="Plasmid pDrdB"/>
</dbReference>
<sequence length="260" mass="27786">MKRILILLATLTLSAASAHGNEGKPVGQLRARDAHALLWLPDGRLLFGHHDGVQVSPDQGSTWKKLFDKPDFDAMNLQLAGRSIILAGHGVYATSPDGKRWMNRTPKGLGGKDLHGYAVDPGNAARHYAWEAGTGLYGSTDSGAIWRPLTAQKLPPDVMKLAAGPKGTLYALSARAGLWRSTNSGKSFTALQTPEAQPTTLSVAADGALWVGGKSGVWRQQGNAWARISDEAVLLIAVNPKRPAEAVWVDPQGAVHRTDH</sequence>
<name>A0A345ILA5_9DEIO</name>
<keyword evidence="1" id="KW-0732">Signal</keyword>
<dbReference type="AlphaFoldDB" id="A0A345ILA5"/>
<proteinExistence type="predicted"/>
<dbReference type="SUPFAM" id="SSF110296">
    <property type="entry name" value="Oligoxyloglucan reducing end-specific cellobiohydrolase"/>
    <property type="match status" value="1"/>
</dbReference>
<organism evidence="2 3">
    <name type="scientific">Deinococcus wulumuqiensis</name>
    <dbReference type="NCBI Taxonomy" id="980427"/>
    <lineage>
        <taxon>Bacteria</taxon>
        <taxon>Thermotogati</taxon>
        <taxon>Deinococcota</taxon>
        <taxon>Deinococci</taxon>
        <taxon>Deinococcales</taxon>
        <taxon>Deinococcaceae</taxon>
        <taxon>Deinococcus</taxon>
    </lineage>
</organism>
<accession>A0A345ILA5</accession>
<protein>
    <submittedName>
        <fullName evidence="2">S-layer protein</fullName>
    </submittedName>
</protein>
<geneLocation type="plasmid" evidence="3">
    <name>pdrdb</name>
</geneLocation>
<dbReference type="InterPro" id="IPR015943">
    <property type="entry name" value="WD40/YVTN_repeat-like_dom_sf"/>
</dbReference>
<evidence type="ECO:0000313" key="2">
    <source>
        <dbReference type="EMBL" id="AXH00478.1"/>
    </source>
</evidence>
<dbReference type="GO" id="GO:0010411">
    <property type="term" value="P:xyloglucan metabolic process"/>
    <property type="evidence" value="ECO:0007669"/>
    <property type="project" value="TreeGrafter"/>
</dbReference>
<dbReference type="CDD" id="cd15482">
    <property type="entry name" value="Sialidase_non-viral"/>
    <property type="match status" value="1"/>
</dbReference>
<feature type="signal peptide" evidence="1">
    <location>
        <begin position="1"/>
        <end position="20"/>
    </location>
</feature>
<dbReference type="KEGG" id="dwu:DVJ83_14965"/>
<dbReference type="EMBL" id="CP031160">
    <property type="protein sequence ID" value="AXH00478.1"/>
    <property type="molecule type" value="Genomic_DNA"/>
</dbReference>
<reference evidence="2 3" key="1">
    <citation type="submission" date="2018-07" db="EMBL/GenBank/DDBJ databases">
        <title>Complete Genome and Methylome Analysis of Deinococcus wulumuqiensis NEB 479.</title>
        <authorList>
            <person name="Fomenkov A."/>
            <person name="Luyten Y."/>
            <person name="Vincze T."/>
            <person name="Anton B.P."/>
            <person name="Clark T."/>
            <person name="Roberts R.J."/>
            <person name="Morgan R.D."/>
        </authorList>
    </citation>
    <scope>NUCLEOTIDE SEQUENCE [LARGE SCALE GENOMIC DNA]</scope>
    <source>
        <strain evidence="2 3">NEB 479</strain>
        <plasmid evidence="3">Plasmid pdrdb</plasmid>
    </source>
</reference>
<dbReference type="RefSeq" id="WP_114673146.1">
    <property type="nucleotide sequence ID" value="NZ_CP031160.1"/>
</dbReference>
<evidence type="ECO:0000313" key="3">
    <source>
        <dbReference type="Proteomes" id="UP000253744"/>
    </source>
</evidence>
<feature type="chain" id="PRO_5016773610" evidence="1">
    <location>
        <begin position="21"/>
        <end position="260"/>
    </location>
</feature>